<evidence type="ECO:0000313" key="2">
    <source>
        <dbReference type="EMBL" id="GIN59770.1"/>
    </source>
</evidence>
<reference evidence="2 3" key="1">
    <citation type="submission" date="2021-03" db="EMBL/GenBank/DDBJ databases">
        <title>Antimicrobial resistance genes in bacteria isolated from Japanese honey, and their potential for conferring macrolide and lincosamide resistance in the American foulbrood pathogen Paenibacillus larvae.</title>
        <authorList>
            <person name="Okamoto M."/>
            <person name="Kumagai M."/>
            <person name="Kanamori H."/>
            <person name="Takamatsu D."/>
        </authorList>
    </citation>
    <scope>NUCLEOTIDE SEQUENCE [LARGE SCALE GENOMIC DNA]</scope>
    <source>
        <strain evidence="2 3">J8TS2</strain>
    </source>
</reference>
<gene>
    <name evidence="2" type="ORF">J8TS2_40890</name>
</gene>
<accession>A0ABQ4KPA5</accession>
<organism evidence="2 3">
    <name type="scientific">Lederbergia ruris</name>
    <dbReference type="NCBI Taxonomy" id="217495"/>
    <lineage>
        <taxon>Bacteria</taxon>
        <taxon>Bacillati</taxon>
        <taxon>Bacillota</taxon>
        <taxon>Bacilli</taxon>
        <taxon>Bacillales</taxon>
        <taxon>Bacillaceae</taxon>
        <taxon>Lederbergia</taxon>
    </lineage>
</organism>
<dbReference type="Gene3D" id="3.20.110.10">
    <property type="entry name" value="Glycoside hydrolase 38, N terminal domain"/>
    <property type="match status" value="1"/>
</dbReference>
<protein>
    <recommendedName>
        <fullName evidence="1">Glycoside hydrolase family 38 N-terminal domain-containing protein</fullName>
    </recommendedName>
</protein>
<dbReference type="InterPro" id="IPR000602">
    <property type="entry name" value="Glyco_hydro_38_N"/>
</dbReference>
<dbReference type="EMBL" id="BORB01000060">
    <property type="protein sequence ID" value="GIN59770.1"/>
    <property type="molecule type" value="Genomic_DNA"/>
</dbReference>
<dbReference type="RefSeq" id="WP_212967471.1">
    <property type="nucleotide sequence ID" value="NZ_BORB01000060.1"/>
</dbReference>
<comment type="caution">
    <text evidence="2">The sequence shown here is derived from an EMBL/GenBank/DDBJ whole genome shotgun (WGS) entry which is preliminary data.</text>
</comment>
<evidence type="ECO:0000313" key="3">
    <source>
        <dbReference type="Proteomes" id="UP000679950"/>
    </source>
</evidence>
<keyword evidence="3" id="KW-1185">Reference proteome</keyword>
<dbReference type="Proteomes" id="UP000679950">
    <property type="component" value="Unassembled WGS sequence"/>
</dbReference>
<proteinExistence type="predicted"/>
<dbReference type="InterPro" id="IPR027291">
    <property type="entry name" value="Glyco_hydro_38_N_sf"/>
</dbReference>
<dbReference type="Pfam" id="PF01074">
    <property type="entry name" value="Glyco_hydro_38N"/>
    <property type="match status" value="1"/>
</dbReference>
<dbReference type="InterPro" id="IPR011330">
    <property type="entry name" value="Glyco_hydro/deAcase_b/a-brl"/>
</dbReference>
<feature type="domain" description="Glycoside hydrolase family 38 N-terminal" evidence="1">
    <location>
        <begin position="10"/>
        <end position="305"/>
    </location>
</feature>
<dbReference type="CDD" id="cd10791">
    <property type="entry name" value="GH38N_AMII_like_1"/>
    <property type="match status" value="1"/>
</dbReference>
<sequence length="815" mass="94750">MLKVGKGWKLYLIHHSHTDIGYTDRQEKIERYHVDFIKQAIDILEGAENGKNNYKGFKWTCENFWQVENFLSHCNDEYKEKFEYFVNKGLIDVSLNYLNMTELVDRQVLEKMLAKGRDYANRKRLSLDSAMTADINGFSWGYCESLYKAGVRNLFSCLHAHHGMHPLFKKQIPFWWESPEGNKLLVWNGEQYHLGNEFFIMPNAHTSYQIEDEFVNDKHTDHFHIAEKRIYRYIENLEKDHYPYSYVPAMISGLISDNASPNGKIIETINKWNQKHSDNIEIELITLNEFFRILRKGNTLDIPTYSGDWNDWWADGVGSTPAPTKIYKDAQRKYNLSYKLDPEGKLGKKDWIKAAEQQMMMYAEHTWGYSSSVSEPWNTLVNDLDYRKAAYAVNANRLVSKNLDEILSEMGEVSIQPDREKLYKIINPHDNSVIDKVIVYIEGWESIDGKRIAEDIEKTLEVVDLESGNILECQIEMTARAIEIEFIMELEPREERIVKVSRKKNPSKVLTIQHHAYKGAEGVEDIAPYSNNKLGNSTHGISTQFYTILFDHVQGIKSIKDRKNNRELVHSNFQYAPFTGIYEKTDVQTTPYEERRRMGRNRKGRLTNRYASKLKNIELLIDGPVYVSIKMDYELEGTNLYSLLVKVYKDLPKIECKVRIHKKSEWAPENLYISLPFTLGNNTELFVDKTGTVFRPAIDQLPGSNTEFYLLQNGLSFLDNDNNAFIVAIKDSPLITLGTLDHHLIELCGEGTHYKNKEVVYSWVMNNFWETNFKVDLSGFYEFEYQLFLATDVVSEKQAMVKCQELNEGLIGVPI</sequence>
<evidence type="ECO:0000259" key="1">
    <source>
        <dbReference type="Pfam" id="PF01074"/>
    </source>
</evidence>
<dbReference type="SUPFAM" id="SSF88713">
    <property type="entry name" value="Glycoside hydrolase/deacetylase"/>
    <property type="match status" value="1"/>
</dbReference>
<name>A0ABQ4KPA5_9BACI</name>